<accession>A0ABP9TLV0</accession>
<proteinExistence type="predicted"/>
<dbReference type="EMBL" id="BAABLK010000034">
    <property type="protein sequence ID" value="GAA5227804.1"/>
    <property type="molecule type" value="Genomic_DNA"/>
</dbReference>
<keyword evidence="2" id="KW-1185">Reference proteome</keyword>
<comment type="caution">
    <text evidence="1">The sequence shown here is derived from an EMBL/GenBank/DDBJ whole genome shotgun (WGS) entry which is preliminary data.</text>
</comment>
<dbReference type="Proteomes" id="UP001501257">
    <property type="component" value="Unassembled WGS sequence"/>
</dbReference>
<sequence length="64" mass="6941">MQLAFGGNEKALKQRRCALQLFLEARHLDNINTNSHDHGFEFIGSLGATGAASRKRAQGPASQC</sequence>
<evidence type="ECO:0000313" key="2">
    <source>
        <dbReference type="Proteomes" id="UP001501257"/>
    </source>
</evidence>
<organism evidence="1 2">
    <name type="scientific">Paeniglutamicibacter antarcticus</name>
    <dbReference type="NCBI Taxonomy" id="494023"/>
    <lineage>
        <taxon>Bacteria</taxon>
        <taxon>Bacillati</taxon>
        <taxon>Actinomycetota</taxon>
        <taxon>Actinomycetes</taxon>
        <taxon>Micrococcales</taxon>
        <taxon>Micrococcaceae</taxon>
        <taxon>Paeniglutamicibacter</taxon>
    </lineage>
</organism>
<gene>
    <name evidence="1" type="ORF">GCM10025778_23370</name>
</gene>
<protein>
    <submittedName>
        <fullName evidence="1">Uncharacterized protein</fullName>
    </submittedName>
</protein>
<name>A0ABP9TLV0_9MICC</name>
<evidence type="ECO:0000313" key="1">
    <source>
        <dbReference type="EMBL" id="GAA5227804.1"/>
    </source>
</evidence>
<reference evidence="2" key="1">
    <citation type="journal article" date="2019" name="Int. J. Syst. Evol. Microbiol.">
        <title>The Global Catalogue of Microorganisms (GCM) 10K type strain sequencing project: providing services to taxonomists for standard genome sequencing and annotation.</title>
        <authorList>
            <consortium name="The Broad Institute Genomics Platform"/>
            <consortium name="The Broad Institute Genome Sequencing Center for Infectious Disease"/>
            <person name="Wu L."/>
            <person name="Ma J."/>
        </authorList>
    </citation>
    <scope>NUCLEOTIDE SEQUENCE [LARGE SCALE GENOMIC DNA]</scope>
    <source>
        <strain evidence="2">JCM 18952</strain>
    </source>
</reference>